<dbReference type="InterPro" id="IPR011256">
    <property type="entry name" value="Reg_factor_effector_dom_sf"/>
</dbReference>
<protein>
    <submittedName>
        <fullName evidence="1">Unannotated protein</fullName>
    </submittedName>
</protein>
<name>A0A6J7KB79_9ZZZZ</name>
<dbReference type="AlphaFoldDB" id="A0A6J7KB79"/>
<evidence type="ECO:0000313" key="1">
    <source>
        <dbReference type="EMBL" id="CAB4951394.1"/>
    </source>
</evidence>
<dbReference type="SUPFAM" id="SSF55136">
    <property type="entry name" value="Probable bacterial effector-binding domain"/>
    <property type="match status" value="1"/>
</dbReference>
<dbReference type="Pfam" id="PF04832">
    <property type="entry name" value="SOUL"/>
    <property type="match status" value="1"/>
</dbReference>
<organism evidence="1">
    <name type="scientific">freshwater metagenome</name>
    <dbReference type="NCBI Taxonomy" id="449393"/>
    <lineage>
        <taxon>unclassified sequences</taxon>
        <taxon>metagenomes</taxon>
        <taxon>ecological metagenomes</taxon>
    </lineage>
</organism>
<reference evidence="1" key="1">
    <citation type="submission" date="2020-05" db="EMBL/GenBank/DDBJ databases">
        <authorList>
            <person name="Chiriac C."/>
            <person name="Salcher M."/>
            <person name="Ghai R."/>
            <person name="Kavagutti S V."/>
        </authorList>
    </citation>
    <scope>NUCLEOTIDE SEQUENCE</scope>
</reference>
<gene>
    <name evidence="1" type="ORF">UFOPK3837_00456</name>
</gene>
<dbReference type="PANTHER" id="PTHR11220:SF1">
    <property type="entry name" value="HEME-BINDING PROTEIN 2"/>
    <property type="match status" value="1"/>
</dbReference>
<sequence length="174" mass="19712">MAIEKPEYRVLQSAHGIELREYSEHWLAECEVKDFEDLRNASSQAFNRLFSYISGNNEPGQKIAMTSPVQQTKSAAGWKVSFVVPREFKPEQIPVPLHSSITLQKVAAGTFAALRYRGVWNNEVFTTRSQELLKALKLLKLEPTGEISSAVYNPPFTPPPLRRNEVIVRVAKQK</sequence>
<dbReference type="EMBL" id="CAFBNO010000011">
    <property type="protein sequence ID" value="CAB4951394.1"/>
    <property type="molecule type" value="Genomic_DNA"/>
</dbReference>
<proteinExistence type="predicted"/>
<accession>A0A6J7KB79</accession>
<dbReference type="InterPro" id="IPR006917">
    <property type="entry name" value="SOUL_heme-bd"/>
</dbReference>
<dbReference type="Gene3D" id="3.20.80.10">
    <property type="entry name" value="Regulatory factor, effector binding domain"/>
    <property type="match status" value="1"/>
</dbReference>
<dbReference type="PANTHER" id="PTHR11220">
    <property type="entry name" value="HEME-BINDING PROTEIN-RELATED"/>
    <property type="match status" value="1"/>
</dbReference>